<gene>
    <name evidence="10" type="ORF">ACJMK2_007784</name>
</gene>
<dbReference type="InterPro" id="IPR003307">
    <property type="entry name" value="W2_domain"/>
</dbReference>
<dbReference type="Pfam" id="PF21140">
    <property type="entry name" value="eIF4G1-like_eIF4E-bd"/>
    <property type="match status" value="1"/>
</dbReference>
<evidence type="ECO:0000313" key="11">
    <source>
        <dbReference type="Proteomes" id="UP001634394"/>
    </source>
</evidence>
<dbReference type="Proteomes" id="UP001634394">
    <property type="component" value="Unassembled WGS sequence"/>
</dbReference>
<evidence type="ECO:0000259" key="8">
    <source>
        <dbReference type="PROSITE" id="PS51363"/>
    </source>
</evidence>
<feature type="coiled-coil region" evidence="6">
    <location>
        <begin position="1008"/>
        <end position="1047"/>
    </location>
</feature>
<dbReference type="SMART" id="SM00544">
    <property type="entry name" value="MA3"/>
    <property type="match status" value="1"/>
</dbReference>
<dbReference type="SMART" id="SM00515">
    <property type="entry name" value="eIF5C"/>
    <property type="match status" value="1"/>
</dbReference>
<dbReference type="Pfam" id="PF02020">
    <property type="entry name" value="W2"/>
    <property type="match status" value="1"/>
</dbReference>
<feature type="compositionally biased region" description="Polar residues" evidence="7">
    <location>
        <begin position="216"/>
        <end position="225"/>
    </location>
</feature>
<dbReference type="PANTHER" id="PTHR23253">
    <property type="entry name" value="EUKARYOTIC TRANSLATION INITIATION FACTOR 4 GAMMA"/>
    <property type="match status" value="1"/>
</dbReference>
<dbReference type="PROSITE" id="PS51366">
    <property type="entry name" value="MI"/>
    <property type="match status" value="1"/>
</dbReference>
<feature type="compositionally biased region" description="Low complexity" evidence="7">
    <location>
        <begin position="1"/>
        <end position="24"/>
    </location>
</feature>
<dbReference type="InterPro" id="IPR049485">
    <property type="entry name" value="eIF4G1-like_eIF4E-bd"/>
</dbReference>
<comment type="caution">
    <text evidence="10">The sequence shown here is derived from an EMBL/GenBank/DDBJ whole genome shotgun (WGS) entry which is preliminary data.</text>
</comment>
<dbReference type="CDD" id="cd11559">
    <property type="entry name" value="W2_eIF4G1_like"/>
    <property type="match status" value="1"/>
</dbReference>
<evidence type="ECO:0000313" key="10">
    <source>
        <dbReference type="EMBL" id="KAL3861761.1"/>
    </source>
</evidence>
<dbReference type="InterPro" id="IPR003891">
    <property type="entry name" value="Initiation_fac_eIF4g_MI"/>
</dbReference>
<feature type="compositionally biased region" description="Basic and acidic residues" evidence="7">
    <location>
        <begin position="538"/>
        <end position="566"/>
    </location>
</feature>
<keyword evidence="11" id="KW-1185">Reference proteome</keyword>
<name>A0ABD3VKT1_SINWO</name>
<comment type="similarity">
    <text evidence="1">Belongs to the eukaryotic initiation factor 4G family.</text>
</comment>
<dbReference type="FunFam" id="1.25.40.180:FF:000003">
    <property type="entry name" value="Putative eukaryotic translation initiation factor 4 gamma 1"/>
    <property type="match status" value="1"/>
</dbReference>
<accession>A0ABD3VKT1</accession>
<organism evidence="10 11">
    <name type="scientific">Sinanodonta woodiana</name>
    <name type="common">Chinese pond mussel</name>
    <name type="synonym">Anodonta woodiana</name>
    <dbReference type="NCBI Taxonomy" id="1069815"/>
    <lineage>
        <taxon>Eukaryota</taxon>
        <taxon>Metazoa</taxon>
        <taxon>Spiralia</taxon>
        <taxon>Lophotrochozoa</taxon>
        <taxon>Mollusca</taxon>
        <taxon>Bivalvia</taxon>
        <taxon>Autobranchia</taxon>
        <taxon>Heteroconchia</taxon>
        <taxon>Palaeoheterodonta</taxon>
        <taxon>Unionida</taxon>
        <taxon>Unionoidea</taxon>
        <taxon>Unionidae</taxon>
        <taxon>Unioninae</taxon>
        <taxon>Sinanodonta</taxon>
    </lineage>
</organism>
<evidence type="ECO:0000256" key="7">
    <source>
        <dbReference type="SAM" id="MobiDB-lite"/>
    </source>
</evidence>
<sequence length="1714" mass="190824">MNGLPSKPSSSPPSQYQTQQYQRTHTPHARGPTPPQYYIGAQEADPQSTQFTSFSFQAPFQYSNIPSQLLPSFGYANPHDLNKQGYGAPRMPVGGNPPQSAMYQNTAGIRPQTYFNQTNMSRASGYQPQPTQGIYPQQQIMFVPPPQYGNAAQVIMPMAAPNYPQRMASPAYQNSMPTAQQGLFQLPQENTGSFTPHAHNHTYNNPPAVFYNAAQQQNRPPSASGMSGPLQQPAKKRERTVLQIIDPTSGKDIMQDIQQTRGTPPLSTTMGPHNTVSGQETPHMPQNEIAAQFAAQVAQVALGTHPVGNQQRTLSEGTQYVPQVPLGTHPVGNQQRTLSDGTQYVPQVPLGTHPVGNQQRTLSEGTQYVPQIALGTHPVGNQQRPQSEEAQFADQVALKVHPIGNQQRTLSDVTVTQFVAQGTHPGAKQQRTQSDEVQFEDQEALFTHPVGNQQRTLSDVTAPQVVEQVAQVALGTQPVGNQQRTQSDAAQFATQIAQSTHLGGNQQRTQSEEAQFADQSTQVTVSAHPGGNQQRTLSEAKDAKKDERGKKKSKDLNRKGETKQGSEMDAFMDLPTETEASSPVVEKGNEDAAEIPKIQEKAIATKTTLPPPIVNEEVVVSTTVNIEKVDSTDVGIIVENEKKEKLKLESKEDQWSHTNHESKKHYEGDFHLQLPKAPEPALKPLDLPDISDIIIKKPTQTEASAPVVEKEHEEPIESAIIKDKVVASETTPAPPVVNEEVVEINIENVDSNDVNVAVENEKNEKMKLKYKYKEDQWSPINHEGKKQYDRDFLLQLQNAPESTLKPLDLPDIPDIIIEKPQNQRAASRDFAEGSSFVDFTPRYVWSGGPNRSGGVPRRASGQRSRGGPGGSATQAKQINLSIQKDIELHHAKEAWKPGHKAEKVDGEVDLKSEELFKKVRAILNKLTPQKFQTLVAKMQALEIDTEARLKSVIDLVFEKAISEPGFSVAYANMCRCLSMFKVPAESKQGDVNFRALLLTRCQREFEKANSSEKEFDSKRKEIEKAVEEQKQQMKEELEAEETKAKRRSLGNIRFIGELFKLKMLTENIMHDCVFKLLRTKDEENLECLCRLLKTIGKELETDKAKPRMDQYFAQMQKIVNEKKLSSRVRFMLQDVIELRQGKWVPRRDDNNPKTIDQIHREVAQEAQDRAIFVQTLPQAKPQKGSRGRPGQPSGSMGGGADGWNTVSRTPLRTDRSIDPTKLKLSKLGDSENIQLGPGGGAARLGWFKGSTGGGARSQEGERPNAPGNRFSALSKADKSEDDGSRRGGGRGGFGRPGTSSNSSTQESEREKAIAAAKTIVAQRPSEERSIGREPERAKTMEKPSTPVQEFTDDQIINKTRAIMDEYLHIQDVNEAISCVQELSASGSLHLFVYHALNQVLERSEVARRQTGQLLHDLVKNNVLLVDIYVKGLNEILMFAEDMEIDIPKIWEYLGQLIGPMVQDGSVPLSFLKQVCEPLKANGKSGILVAEILHDASHREGHKKIGKLWAESRLHWSDFVPKNQIDQFLSEKKLEFTKGGNSAPTSPTASMAIPKIEERLNDLITNKGCSNEEVFDWIEEEVDELTIKQEYFIRALMTAVCKSAVIVSSNNLMKVDKSQIQRRNNLLQKYLDHQANFELQALFALQALVHKLEHPPGVLRELFDILYDEDIISEDAFIQWEKSEDPQEQEGKGVAMKQVVQFFTWLKEAEDDAES</sequence>
<evidence type="ECO:0000256" key="6">
    <source>
        <dbReference type="SAM" id="Coils"/>
    </source>
</evidence>
<dbReference type="FunFam" id="1.25.40.180:FF:000001">
    <property type="entry name" value="Eukaryotic translation initiation factor 4 gamma, 3, putative"/>
    <property type="match status" value="1"/>
</dbReference>
<evidence type="ECO:0000256" key="5">
    <source>
        <dbReference type="ARBA" id="ARBA00022917"/>
    </source>
</evidence>
<keyword evidence="6" id="KW-0175">Coiled coil</keyword>
<dbReference type="FunFam" id="1.25.40.180:FF:000042">
    <property type="entry name" value="Eukaryotic translation initiation factor 4 gamma"/>
    <property type="match status" value="1"/>
</dbReference>
<evidence type="ECO:0000259" key="9">
    <source>
        <dbReference type="PROSITE" id="PS51366"/>
    </source>
</evidence>
<feature type="region of interest" description="Disordered" evidence="7">
    <location>
        <begin position="1"/>
        <end position="48"/>
    </location>
</feature>
<reference evidence="10 11" key="1">
    <citation type="submission" date="2024-11" db="EMBL/GenBank/DDBJ databases">
        <title>Chromosome-level genome assembly of the freshwater bivalve Anodonta woodiana.</title>
        <authorList>
            <person name="Chen X."/>
        </authorList>
    </citation>
    <scope>NUCLEOTIDE SEQUENCE [LARGE SCALE GENOMIC DNA]</scope>
    <source>
        <strain evidence="10">MN2024</strain>
        <tissue evidence="10">Gills</tissue>
    </source>
</reference>
<keyword evidence="5" id="KW-0648">Protein biosynthesis</keyword>
<feature type="region of interest" description="Disordered" evidence="7">
    <location>
        <begin position="1175"/>
        <end position="1348"/>
    </location>
</feature>
<feature type="compositionally biased region" description="Basic and acidic residues" evidence="7">
    <location>
        <begin position="1275"/>
        <end position="1285"/>
    </location>
</feature>
<dbReference type="Pfam" id="PF02847">
    <property type="entry name" value="MA3"/>
    <property type="match status" value="1"/>
</dbReference>
<keyword evidence="2" id="KW-0396">Initiation factor</keyword>
<evidence type="ECO:0000256" key="3">
    <source>
        <dbReference type="ARBA" id="ARBA00022553"/>
    </source>
</evidence>
<feature type="compositionally biased region" description="Basic and acidic residues" evidence="7">
    <location>
        <begin position="1211"/>
        <end position="1229"/>
    </location>
</feature>
<evidence type="ECO:0000256" key="1">
    <source>
        <dbReference type="ARBA" id="ARBA00005775"/>
    </source>
</evidence>
<dbReference type="Gene3D" id="1.25.40.180">
    <property type="match status" value="3"/>
</dbReference>
<dbReference type="EMBL" id="JBJQND010000011">
    <property type="protein sequence ID" value="KAL3861761.1"/>
    <property type="molecule type" value="Genomic_DNA"/>
</dbReference>
<dbReference type="Pfam" id="PF02854">
    <property type="entry name" value="MIF4G"/>
    <property type="match status" value="1"/>
</dbReference>
<feature type="region of interest" description="Disordered" evidence="7">
    <location>
        <begin position="216"/>
        <end position="236"/>
    </location>
</feature>
<dbReference type="SUPFAM" id="SSF48371">
    <property type="entry name" value="ARM repeat"/>
    <property type="match status" value="3"/>
</dbReference>
<dbReference type="GO" id="GO:0006417">
    <property type="term" value="P:regulation of translation"/>
    <property type="evidence" value="ECO:0007669"/>
    <property type="project" value="UniProtKB-KW"/>
</dbReference>
<feature type="domain" description="W2" evidence="8">
    <location>
        <begin position="1541"/>
        <end position="1714"/>
    </location>
</feature>
<feature type="compositionally biased region" description="Basic and acidic residues" evidence="7">
    <location>
        <begin position="1324"/>
        <end position="1341"/>
    </location>
</feature>
<dbReference type="PROSITE" id="PS51363">
    <property type="entry name" value="W2"/>
    <property type="match status" value="1"/>
</dbReference>
<dbReference type="InterPro" id="IPR016024">
    <property type="entry name" value="ARM-type_fold"/>
</dbReference>
<feature type="compositionally biased region" description="Polar residues" evidence="7">
    <location>
        <begin position="501"/>
        <end position="537"/>
    </location>
</feature>
<keyword evidence="4" id="KW-0810">Translation regulation</keyword>
<dbReference type="SMART" id="SM00543">
    <property type="entry name" value="MIF4G"/>
    <property type="match status" value="1"/>
</dbReference>
<keyword evidence="3" id="KW-0597">Phosphoprotein</keyword>
<feature type="region of interest" description="Disordered" evidence="7">
    <location>
        <begin position="501"/>
        <end position="589"/>
    </location>
</feature>
<feature type="domain" description="MI" evidence="9">
    <location>
        <begin position="1354"/>
        <end position="1476"/>
    </location>
</feature>
<evidence type="ECO:0000256" key="4">
    <source>
        <dbReference type="ARBA" id="ARBA00022845"/>
    </source>
</evidence>
<dbReference type="PANTHER" id="PTHR23253:SF78">
    <property type="entry name" value="EUKARYOTIC TRANSLATION INITIATION FACTOR 4G1, ISOFORM B-RELATED"/>
    <property type="match status" value="1"/>
</dbReference>
<evidence type="ECO:0000256" key="2">
    <source>
        <dbReference type="ARBA" id="ARBA00022540"/>
    </source>
</evidence>
<proteinExistence type="inferred from homology"/>
<dbReference type="InterPro" id="IPR003890">
    <property type="entry name" value="MIF4G-like_typ-3"/>
</dbReference>
<dbReference type="GO" id="GO:0003743">
    <property type="term" value="F:translation initiation factor activity"/>
    <property type="evidence" value="ECO:0007669"/>
    <property type="project" value="UniProtKB-KW"/>
</dbReference>
<protein>
    <submittedName>
        <fullName evidence="10">Uncharacterized protein</fullName>
    </submittedName>
</protein>
<feature type="region of interest" description="Disordered" evidence="7">
    <location>
        <begin position="847"/>
        <end position="875"/>
    </location>
</feature>